<reference evidence="1 2" key="1">
    <citation type="submission" date="2023-08" db="EMBL/GenBank/DDBJ databases">
        <title>A Necator americanus chromosomal reference genome.</title>
        <authorList>
            <person name="Ilik V."/>
            <person name="Petrzelkova K.J."/>
            <person name="Pardy F."/>
            <person name="Fuh T."/>
            <person name="Niatou-Singa F.S."/>
            <person name="Gouil Q."/>
            <person name="Baker L."/>
            <person name="Ritchie M.E."/>
            <person name="Jex A.R."/>
            <person name="Gazzola D."/>
            <person name="Li H."/>
            <person name="Toshio Fujiwara R."/>
            <person name="Zhan B."/>
            <person name="Aroian R.V."/>
            <person name="Pafco B."/>
            <person name="Schwarz E.M."/>
        </authorList>
    </citation>
    <scope>NUCLEOTIDE SEQUENCE [LARGE SCALE GENOMIC DNA]</scope>
    <source>
        <strain evidence="1 2">Aroian</strain>
        <tissue evidence="1">Whole animal</tissue>
    </source>
</reference>
<sequence>MILDYSYTGIEGNVMAENGSSGSEVAKEDLRTVGVDRQSRRGSNGLILCKLSDKIKKVEHAMLKDGTTRQRFEESHQAIISGRRLSQVSEEGSEKILKEDKLEKRRNLRKVSELNLLTSSSFPEKKGITRTREKLEN</sequence>
<proteinExistence type="predicted"/>
<keyword evidence="2" id="KW-1185">Reference proteome</keyword>
<evidence type="ECO:0000313" key="1">
    <source>
        <dbReference type="EMBL" id="KAK6754257.1"/>
    </source>
</evidence>
<dbReference type="EMBL" id="JAVFWL010000005">
    <property type="protein sequence ID" value="KAK6754257.1"/>
    <property type="molecule type" value="Genomic_DNA"/>
</dbReference>
<evidence type="ECO:0000313" key="2">
    <source>
        <dbReference type="Proteomes" id="UP001303046"/>
    </source>
</evidence>
<protein>
    <submittedName>
        <fullName evidence="1">Uncharacterized protein</fullName>
    </submittedName>
</protein>
<organism evidence="1 2">
    <name type="scientific">Necator americanus</name>
    <name type="common">Human hookworm</name>
    <dbReference type="NCBI Taxonomy" id="51031"/>
    <lineage>
        <taxon>Eukaryota</taxon>
        <taxon>Metazoa</taxon>
        <taxon>Ecdysozoa</taxon>
        <taxon>Nematoda</taxon>
        <taxon>Chromadorea</taxon>
        <taxon>Rhabditida</taxon>
        <taxon>Rhabditina</taxon>
        <taxon>Rhabditomorpha</taxon>
        <taxon>Strongyloidea</taxon>
        <taxon>Ancylostomatidae</taxon>
        <taxon>Bunostominae</taxon>
        <taxon>Necator</taxon>
    </lineage>
</organism>
<comment type="caution">
    <text evidence="1">The sequence shown here is derived from an EMBL/GenBank/DDBJ whole genome shotgun (WGS) entry which is preliminary data.</text>
</comment>
<gene>
    <name evidence="1" type="primary">Necator_chrV.g18114</name>
    <name evidence="1" type="ORF">RB195_013323</name>
</gene>
<dbReference type="Proteomes" id="UP001303046">
    <property type="component" value="Unassembled WGS sequence"/>
</dbReference>
<name>A0ABR1DUY4_NECAM</name>
<accession>A0ABR1DUY4</accession>